<dbReference type="InterPro" id="IPR052526">
    <property type="entry name" value="HTH-type_Bedaq_tolerance"/>
</dbReference>
<dbReference type="GO" id="GO:0003700">
    <property type="term" value="F:DNA-binding transcription factor activity"/>
    <property type="evidence" value="ECO:0007669"/>
    <property type="project" value="InterPro"/>
</dbReference>
<keyword evidence="3" id="KW-0804">Transcription</keyword>
<proteinExistence type="predicted"/>
<dbReference type="InterPro" id="IPR000835">
    <property type="entry name" value="HTH_MarR-typ"/>
</dbReference>
<reference evidence="5 6" key="1">
    <citation type="journal article" date="2010" name="Stand. Genomic Sci.">
        <title>Complete genome sequence of Cellulomonas flavigena type strain (134).</title>
        <authorList>
            <person name="Abt B."/>
            <person name="Foster B."/>
            <person name="Lapidus A."/>
            <person name="Clum A."/>
            <person name="Sun H."/>
            <person name="Pukall R."/>
            <person name="Lucas S."/>
            <person name="Glavina Del Rio T."/>
            <person name="Nolan M."/>
            <person name="Tice H."/>
            <person name="Cheng J.F."/>
            <person name="Pitluck S."/>
            <person name="Liolios K."/>
            <person name="Ivanova N."/>
            <person name="Mavromatis K."/>
            <person name="Ovchinnikova G."/>
            <person name="Pati A."/>
            <person name="Goodwin L."/>
            <person name="Chen A."/>
            <person name="Palaniappan K."/>
            <person name="Land M."/>
            <person name="Hauser L."/>
            <person name="Chang Y.J."/>
            <person name="Jeffries C.D."/>
            <person name="Rohde M."/>
            <person name="Goker M."/>
            <person name="Woyke T."/>
            <person name="Bristow J."/>
            <person name="Eisen J.A."/>
            <person name="Markowitz V."/>
            <person name="Hugenholtz P."/>
            <person name="Kyrpides N.C."/>
            <person name="Klenk H.P."/>
        </authorList>
    </citation>
    <scope>NUCLEOTIDE SEQUENCE [LARGE SCALE GENOMIC DNA]</scope>
    <source>
        <strain evidence="6">ATCC 482 / DSM 20109 / BCRC 11376 / JCM 18109 / NBRC 3775 / NCIMB 8073 / NRS 134</strain>
    </source>
</reference>
<evidence type="ECO:0000259" key="4">
    <source>
        <dbReference type="PROSITE" id="PS50995"/>
    </source>
</evidence>
<dbReference type="SUPFAM" id="SSF46785">
    <property type="entry name" value="Winged helix' DNA-binding domain"/>
    <property type="match status" value="1"/>
</dbReference>
<dbReference type="EMBL" id="CP001964">
    <property type="protein sequence ID" value="ADG73677.1"/>
    <property type="molecule type" value="Genomic_DNA"/>
</dbReference>
<dbReference type="eggNOG" id="COG1846">
    <property type="taxonomic scope" value="Bacteria"/>
</dbReference>
<dbReference type="AlphaFoldDB" id="D5UJF4"/>
<dbReference type="Pfam" id="PF01047">
    <property type="entry name" value="MarR"/>
    <property type="match status" value="1"/>
</dbReference>
<keyword evidence="1" id="KW-0805">Transcription regulation</keyword>
<dbReference type="SMART" id="SM00347">
    <property type="entry name" value="HTH_MARR"/>
    <property type="match status" value="1"/>
</dbReference>
<keyword evidence="2" id="KW-0238">DNA-binding</keyword>
<dbReference type="GO" id="GO:0003677">
    <property type="term" value="F:DNA binding"/>
    <property type="evidence" value="ECO:0007669"/>
    <property type="project" value="UniProtKB-KW"/>
</dbReference>
<dbReference type="PROSITE" id="PS01117">
    <property type="entry name" value="HTH_MARR_1"/>
    <property type="match status" value="1"/>
</dbReference>
<dbReference type="InterPro" id="IPR036390">
    <property type="entry name" value="WH_DNA-bd_sf"/>
</dbReference>
<dbReference type="KEGG" id="cfl:Cfla_0767"/>
<evidence type="ECO:0000256" key="2">
    <source>
        <dbReference type="ARBA" id="ARBA00023125"/>
    </source>
</evidence>
<organism evidence="5 6">
    <name type="scientific">Cellulomonas flavigena (strain ATCC 482 / DSM 20109 / BCRC 11376 / JCM 18109 / NBRC 3775 / NCIMB 8073 / NRS 134)</name>
    <dbReference type="NCBI Taxonomy" id="446466"/>
    <lineage>
        <taxon>Bacteria</taxon>
        <taxon>Bacillati</taxon>
        <taxon>Actinomycetota</taxon>
        <taxon>Actinomycetes</taxon>
        <taxon>Micrococcales</taxon>
        <taxon>Cellulomonadaceae</taxon>
        <taxon>Cellulomonas</taxon>
    </lineage>
</organism>
<keyword evidence="6" id="KW-1185">Reference proteome</keyword>
<evidence type="ECO:0000313" key="5">
    <source>
        <dbReference type="EMBL" id="ADG73677.1"/>
    </source>
</evidence>
<feature type="domain" description="HTH marR-type" evidence="4">
    <location>
        <begin position="18"/>
        <end position="146"/>
    </location>
</feature>
<name>D5UJF4_CELFN</name>
<evidence type="ECO:0000256" key="1">
    <source>
        <dbReference type="ARBA" id="ARBA00023015"/>
    </source>
</evidence>
<dbReference type="PANTHER" id="PTHR39515">
    <property type="entry name" value="CONSERVED PROTEIN"/>
    <property type="match status" value="1"/>
</dbReference>
<gene>
    <name evidence="5" type="ordered locus">Cfla_0767</name>
</gene>
<dbReference type="PROSITE" id="PS50995">
    <property type="entry name" value="HTH_MARR_2"/>
    <property type="match status" value="1"/>
</dbReference>
<sequence length="150" mass="16032">MSTPPTAAPPAAADLALATELRVTLGRAVRRIKAERGEAGLSDPQFNVLAILLREGPTSPGRLAEHERIAAPAMTRTVGCLADAGLVRKQEHPTDGRQVVVSLTEHGEAEVAETRRRRDAWLATRLAGLDDDERATLTAAADILRRITAS</sequence>
<dbReference type="RefSeq" id="WP_013116011.1">
    <property type="nucleotide sequence ID" value="NC_014151.1"/>
</dbReference>
<dbReference type="PANTHER" id="PTHR39515:SF2">
    <property type="entry name" value="HTH-TYPE TRANSCRIPTIONAL REGULATOR RV0880"/>
    <property type="match status" value="1"/>
</dbReference>
<dbReference type="OrthoDB" id="9804055at2"/>
<dbReference type="Proteomes" id="UP000000849">
    <property type="component" value="Chromosome"/>
</dbReference>
<protein>
    <submittedName>
        <fullName evidence="5">Transcriptional regulator, MarR family</fullName>
    </submittedName>
</protein>
<dbReference type="InterPro" id="IPR036388">
    <property type="entry name" value="WH-like_DNA-bd_sf"/>
</dbReference>
<dbReference type="Gene3D" id="1.10.10.10">
    <property type="entry name" value="Winged helix-like DNA-binding domain superfamily/Winged helix DNA-binding domain"/>
    <property type="match status" value="1"/>
</dbReference>
<evidence type="ECO:0000313" key="6">
    <source>
        <dbReference type="Proteomes" id="UP000000849"/>
    </source>
</evidence>
<accession>D5UJF4</accession>
<dbReference type="HOGENOM" id="CLU_083287_15_1_11"/>
<dbReference type="STRING" id="446466.Cfla_0767"/>
<evidence type="ECO:0000256" key="3">
    <source>
        <dbReference type="ARBA" id="ARBA00023163"/>
    </source>
</evidence>
<dbReference type="InterPro" id="IPR023187">
    <property type="entry name" value="Tscrpt_reg_MarR-type_CS"/>
</dbReference>